<keyword evidence="4" id="KW-0378">Hydrolase</keyword>
<name>A0A1A6A6B5_9TREE</name>
<organism evidence="4">
    <name type="scientific">Kwoniella dejecticola CBS 10117</name>
    <dbReference type="NCBI Taxonomy" id="1296121"/>
    <lineage>
        <taxon>Eukaryota</taxon>
        <taxon>Fungi</taxon>
        <taxon>Dikarya</taxon>
        <taxon>Basidiomycota</taxon>
        <taxon>Agaricomycotina</taxon>
        <taxon>Tremellomycetes</taxon>
        <taxon>Tremellales</taxon>
        <taxon>Cryptococcaceae</taxon>
        <taxon>Kwoniella</taxon>
    </lineage>
</organism>
<comment type="similarity">
    <text evidence="1">Belongs to the prokaryotic/mitochondrial release factor family.</text>
</comment>
<dbReference type="GeneID" id="28967011"/>
<dbReference type="GO" id="GO:0016150">
    <property type="term" value="F:translation release factor activity, codon nonspecific"/>
    <property type="evidence" value="ECO:0007669"/>
    <property type="project" value="TreeGrafter"/>
</dbReference>
<dbReference type="STRING" id="1296121.A0A1A6A6B5"/>
<dbReference type="PROSITE" id="PS00745">
    <property type="entry name" value="RF_PROK_I"/>
    <property type="match status" value="1"/>
</dbReference>
<protein>
    <submittedName>
        <fullName evidence="4">Peptidyl-tRNA hydrolase ICT1</fullName>
    </submittedName>
</protein>
<dbReference type="OrthoDB" id="270639at2759"/>
<dbReference type="GO" id="GO:0004045">
    <property type="term" value="F:peptidyl-tRNA hydrolase activity"/>
    <property type="evidence" value="ECO:0007669"/>
    <property type="project" value="TreeGrafter"/>
</dbReference>
<feature type="region of interest" description="Disordered" evidence="2">
    <location>
        <begin position="83"/>
        <end position="102"/>
    </location>
</feature>
<evidence type="ECO:0000313" key="6">
    <source>
        <dbReference type="Proteomes" id="UP000078595"/>
    </source>
</evidence>
<dbReference type="InterPro" id="IPR000352">
    <property type="entry name" value="Pep_chain_release_fac_I"/>
</dbReference>
<feature type="domain" description="Prokaryotic-type class I peptide chain release factors" evidence="3">
    <location>
        <begin position="88"/>
        <end position="104"/>
    </location>
</feature>
<feature type="region of interest" description="Disordered" evidence="2">
    <location>
        <begin position="179"/>
        <end position="213"/>
    </location>
</feature>
<dbReference type="RefSeq" id="XP_018263443.1">
    <property type="nucleotide sequence ID" value="XM_018406635.1"/>
</dbReference>
<dbReference type="Proteomes" id="UP000078595">
    <property type="component" value="Chromosome 4"/>
</dbReference>
<evidence type="ECO:0000313" key="5">
    <source>
        <dbReference type="EMBL" id="WWC60712.1"/>
    </source>
</evidence>
<dbReference type="VEuPathDB" id="FungiDB:I303_03312"/>
<dbReference type="Pfam" id="PF00472">
    <property type="entry name" value="RF-1"/>
    <property type="match status" value="1"/>
</dbReference>
<accession>A0A1A6A6B5</accession>
<proteinExistence type="inferred from homology"/>
<dbReference type="EMBL" id="CP144533">
    <property type="protein sequence ID" value="WWC60712.1"/>
    <property type="molecule type" value="Genomic_DNA"/>
</dbReference>
<keyword evidence="6" id="KW-1185">Reference proteome</keyword>
<dbReference type="SUPFAM" id="SSF75620">
    <property type="entry name" value="Release factor"/>
    <property type="match status" value="1"/>
</dbReference>
<reference evidence="4" key="1">
    <citation type="submission" date="2013-07" db="EMBL/GenBank/DDBJ databases">
        <title>The Genome Sequence of Cryptococcus dejecticola CBS10117.</title>
        <authorList>
            <consortium name="The Broad Institute Genome Sequencing Platform"/>
            <person name="Cuomo C."/>
            <person name="Litvintseva A."/>
            <person name="Chen Y."/>
            <person name="Heitman J."/>
            <person name="Sun S."/>
            <person name="Springer D."/>
            <person name="Dromer F."/>
            <person name="Young S.K."/>
            <person name="Zeng Q."/>
            <person name="Gargeya S."/>
            <person name="Fitzgerald M."/>
            <person name="Abouelleil A."/>
            <person name="Alvarado L."/>
            <person name="Berlin A.M."/>
            <person name="Chapman S.B."/>
            <person name="Dewar J."/>
            <person name="Goldberg J."/>
            <person name="Griggs A."/>
            <person name="Gujja S."/>
            <person name="Hansen M."/>
            <person name="Howarth C."/>
            <person name="Imamovic A."/>
            <person name="Larimer J."/>
            <person name="McCowan C."/>
            <person name="Murphy C."/>
            <person name="Pearson M."/>
            <person name="Priest M."/>
            <person name="Roberts A."/>
            <person name="Saif S."/>
            <person name="Shea T."/>
            <person name="Sykes S."/>
            <person name="Wortman J."/>
            <person name="Nusbaum C."/>
            <person name="Birren B."/>
        </authorList>
    </citation>
    <scope>NUCLEOTIDE SEQUENCE [LARGE SCALE GENOMIC DNA]</scope>
    <source>
        <strain evidence="4">CBS 10117</strain>
    </source>
</reference>
<dbReference type="PANTHER" id="PTHR11075">
    <property type="entry name" value="PEPTIDE CHAIN RELEASE FACTOR"/>
    <property type="match status" value="1"/>
</dbReference>
<evidence type="ECO:0000256" key="1">
    <source>
        <dbReference type="ARBA" id="ARBA00010835"/>
    </source>
</evidence>
<reference evidence="5" key="3">
    <citation type="submission" date="2024-02" db="EMBL/GenBank/DDBJ databases">
        <title>Comparative genomics of Cryptococcus and Kwoniella reveals pathogenesis evolution and contrasting modes of karyotype evolution via chromosome fusion or intercentromeric recombination.</title>
        <authorList>
            <person name="Coelho M.A."/>
            <person name="David-Palma M."/>
            <person name="Shea T."/>
            <person name="Bowers K."/>
            <person name="McGinley-Smith S."/>
            <person name="Mohammad A.W."/>
            <person name="Gnirke A."/>
            <person name="Yurkov A.M."/>
            <person name="Nowrousian M."/>
            <person name="Sun S."/>
            <person name="Cuomo C.A."/>
            <person name="Heitman J."/>
        </authorList>
    </citation>
    <scope>NUCLEOTIDE SEQUENCE</scope>
    <source>
        <strain evidence="5">CBS 10117</strain>
    </source>
</reference>
<dbReference type="InterPro" id="IPR045853">
    <property type="entry name" value="Pep_chain_release_fac_I_sf"/>
</dbReference>
<dbReference type="PANTHER" id="PTHR11075:SF54">
    <property type="entry name" value="LARGE RIBOSOMAL SUBUNIT PROTEIN ML62"/>
    <property type="match status" value="1"/>
</dbReference>
<dbReference type="EMBL" id="KI894030">
    <property type="protein sequence ID" value="OBR85601.1"/>
    <property type="molecule type" value="Genomic_DNA"/>
</dbReference>
<dbReference type="GO" id="GO:0005762">
    <property type="term" value="C:mitochondrial large ribosomal subunit"/>
    <property type="evidence" value="ECO:0007669"/>
    <property type="project" value="TreeGrafter"/>
</dbReference>
<feature type="compositionally biased region" description="Basic and acidic residues" evidence="2">
    <location>
        <begin position="188"/>
        <end position="200"/>
    </location>
</feature>
<dbReference type="Gene3D" id="3.30.160.20">
    <property type="match status" value="1"/>
</dbReference>
<gene>
    <name evidence="4" type="ORF">I303_03312</name>
    <name evidence="5" type="ORF">I303_103288</name>
</gene>
<reference evidence="5" key="2">
    <citation type="submission" date="2013-07" db="EMBL/GenBank/DDBJ databases">
        <authorList>
            <consortium name="The Broad Institute Genome Sequencing Platform"/>
            <person name="Cuomo C."/>
            <person name="Litvintseva A."/>
            <person name="Chen Y."/>
            <person name="Heitman J."/>
            <person name="Sun S."/>
            <person name="Springer D."/>
            <person name="Dromer F."/>
            <person name="Young S.K."/>
            <person name="Zeng Q."/>
            <person name="Gargeya S."/>
            <person name="Fitzgerald M."/>
            <person name="Abouelleil A."/>
            <person name="Alvarado L."/>
            <person name="Berlin A.M."/>
            <person name="Chapman S.B."/>
            <person name="Dewar J."/>
            <person name="Goldberg J."/>
            <person name="Griggs A."/>
            <person name="Gujja S."/>
            <person name="Hansen M."/>
            <person name="Howarth C."/>
            <person name="Imamovic A."/>
            <person name="Larimer J."/>
            <person name="McCowan C."/>
            <person name="Murphy C."/>
            <person name="Pearson M."/>
            <person name="Priest M."/>
            <person name="Roberts A."/>
            <person name="Saif S."/>
            <person name="Shea T."/>
            <person name="Sykes S."/>
            <person name="Wortman J."/>
            <person name="Nusbaum C."/>
            <person name="Birren B."/>
        </authorList>
    </citation>
    <scope>NUCLEOTIDE SEQUENCE</scope>
    <source>
        <strain evidence="5">CBS 10117</strain>
    </source>
</reference>
<dbReference type="InterPro" id="IPR052104">
    <property type="entry name" value="Mito_Release_Factor_mL62"/>
</dbReference>
<evidence type="ECO:0000259" key="3">
    <source>
        <dbReference type="PROSITE" id="PS00745"/>
    </source>
</evidence>
<evidence type="ECO:0000313" key="4">
    <source>
        <dbReference type="EMBL" id="OBR85601.1"/>
    </source>
</evidence>
<dbReference type="KEGG" id="kdj:28967011"/>
<evidence type="ECO:0000256" key="2">
    <source>
        <dbReference type="SAM" id="MobiDB-lite"/>
    </source>
</evidence>
<dbReference type="AlphaFoldDB" id="A0A1A6A6B5"/>
<dbReference type="GO" id="GO:0070126">
    <property type="term" value="P:mitochondrial translational termination"/>
    <property type="evidence" value="ECO:0007669"/>
    <property type="project" value="TreeGrafter"/>
</dbReference>
<sequence>MNVPTAVSARHAVWRLRPTLTTISSPIKLNKSLRYFSATPCLPGKAPSQLLITPSLSKESDHISARQWIDDFEVDDIPKDSYEISRSRSSGPGGQHVNKTESKVTLRCDLSKAKGKWLPPFVFGPLIKSPYYLPNPPSLLITSQTSRTASQNLTTALGNLHQTIVQAANQVIINPTSAEQKNKVKGYIKKENEKRLEAKKRNSAKKASRRDVD</sequence>
<feature type="compositionally biased region" description="Basic residues" evidence="2">
    <location>
        <begin position="201"/>
        <end position="213"/>
    </location>
</feature>